<evidence type="ECO:0000313" key="3">
    <source>
        <dbReference type="EMBL" id="KAA1136329.1"/>
    </source>
</evidence>
<organism evidence="3 4">
    <name type="scientific">Puccinia graminis f. sp. tritici</name>
    <dbReference type="NCBI Taxonomy" id="56615"/>
    <lineage>
        <taxon>Eukaryota</taxon>
        <taxon>Fungi</taxon>
        <taxon>Dikarya</taxon>
        <taxon>Basidiomycota</taxon>
        <taxon>Pucciniomycotina</taxon>
        <taxon>Pucciniomycetes</taxon>
        <taxon>Pucciniales</taxon>
        <taxon>Pucciniaceae</taxon>
        <taxon>Puccinia</taxon>
    </lineage>
</organism>
<dbReference type="PANTHER" id="PTHR45266">
    <property type="entry name" value="OXALOACETATE DECARBOXYLASE ALPHA CHAIN"/>
    <property type="match status" value="1"/>
</dbReference>
<dbReference type="Proteomes" id="UP000325313">
    <property type="component" value="Unassembled WGS sequence"/>
</dbReference>
<evidence type="ECO:0000256" key="1">
    <source>
        <dbReference type="ARBA" id="ARBA00023267"/>
    </source>
</evidence>
<dbReference type="SUPFAM" id="SSF51230">
    <property type="entry name" value="Single hybrid motif"/>
    <property type="match status" value="1"/>
</dbReference>
<dbReference type="PROSITE" id="PS00188">
    <property type="entry name" value="BIOTIN"/>
    <property type="match status" value="1"/>
</dbReference>
<dbReference type="Pfam" id="PF00364">
    <property type="entry name" value="Biotin_lipoyl"/>
    <property type="match status" value="1"/>
</dbReference>
<dbReference type="CDD" id="cd06850">
    <property type="entry name" value="biotinyl_domain"/>
    <property type="match status" value="1"/>
</dbReference>
<dbReference type="InterPro" id="IPR050709">
    <property type="entry name" value="Biotin_Carboxyl_Carrier/Decarb"/>
</dbReference>
<comment type="caution">
    <text evidence="3">The sequence shown here is derived from an EMBL/GenBank/DDBJ whole genome shotgun (WGS) entry which is preliminary data.</text>
</comment>
<proteinExistence type="predicted"/>
<dbReference type="Gene3D" id="2.40.50.100">
    <property type="match status" value="1"/>
</dbReference>
<gene>
    <name evidence="3" type="primary">PYC1_1</name>
    <name evidence="3" type="ORF">PGTUg99_024125</name>
</gene>
<dbReference type="InterPro" id="IPR001882">
    <property type="entry name" value="Biotin_BS"/>
</dbReference>
<dbReference type="EMBL" id="VDEP01000035">
    <property type="protein sequence ID" value="KAA1136329.1"/>
    <property type="molecule type" value="Genomic_DNA"/>
</dbReference>
<dbReference type="PROSITE" id="PS50968">
    <property type="entry name" value="BIOTINYL_LIPOYL"/>
    <property type="match status" value="1"/>
</dbReference>
<keyword evidence="3" id="KW-0670">Pyruvate</keyword>
<dbReference type="InterPro" id="IPR000089">
    <property type="entry name" value="Biotin_lipoyl"/>
</dbReference>
<evidence type="ECO:0000313" key="4">
    <source>
        <dbReference type="Proteomes" id="UP000325313"/>
    </source>
</evidence>
<dbReference type="InterPro" id="IPR011053">
    <property type="entry name" value="Single_hybrid_motif"/>
</dbReference>
<name>A0A5B0SFV6_PUCGR</name>
<evidence type="ECO:0000259" key="2">
    <source>
        <dbReference type="PROSITE" id="PS50968"/>
    </source>
</evidence>
<reference evidence="3 4" key="1">
    <citation type="submission" date="2019-05" db="EMBL/GenBank/DDBJ databases">
        <title>Emergence of the Ug99 lineage of the wheat stem rust pathogen through somatic hybridization.</title>
        <authorList>
            <person name="Li F."/>
            <person name="Upadhyaya N.M."/>
            <person name="Sperschneider J."/>
            <person name="Matny O."/>
            <person name="Nguyen-Phuc H."/>
            <person name="Mago R."/>
            <person name="Raley C."/>
            <person name="Miller M.E."/>
            <person name="Silverstein K.A.T."/>
            <person name="Henningsen E."/>
            <person name="Hirsch C.D."/>
            <person name="Visser B."/>
            <person name="Pretorius Z.A."/>
            <person name="Steffenson B.J."/>
            <person name="Schwessinger B."/>
            <person name="Dodds P.N."/>
            <person name="Figueroa M."/>
        </authorList>
    </citation>
    <scope>NUCLEOTIDE SEQUENCE [LARGE SCALE GENOMIC DNA]</scope>
    <source>
        <strain evidence="3 4">Ug99</strain>
    </source>
</reference>
<dbReference type="AlphaFoldDB" id="A0A5B0SFV6"/>
<accession>A0A5B0SFV6</accession>
<sequence length="65" mass="6826">MAGVVVEIRVQEGHEVKAGDPICIMSAMKMEQNVTAPVGGKISRVAIQPGDSIGSGDLIVEIKHK</sequence>
<dbReference type="FunFam" id="2.40.50.100:FF:000003">
    <property type="entry name" value="Acetyl-CoA carboxylase biotin carboxyl carrier protein"/>
    <property type="match status" value="1"/>
</dbReference>
<feature type="domain" description="Lipoyl-binding" evidence="2">
    <location>
        <begin position="1"/>
        <end position="63"/>
    </location>
</feature>
<dbReference type="PANTHER" id="PTHR45266:SF3">
    <property type="entry name" value="OXALOACETATE DECARBOXYLASE ALPHA CHAIN"/>
    <property type="match status" value="1"/>
</dbReference>
<protein>
    <submittedName>
        <fullName evidence="3">Pyruvate carboxylase</fullName>
    </submittedName>
</protein>
<keyword evidence="1" id="KW-0092">Biotin</keyword>